<dbReference type="Proteomes" id="UP001164746">
    <property type="component" value="Chromosome 16"/>
</dbReference>
<keyword evidence="4" id="KW-1185">Reference proteome</keyword>
<proteinExistence type="predicted"/>
<organism evidence="3 4">
    <name type="scientific">Mya arenaria</name>
    <name type="common">Soft-shell clam</name>
    <dbReference type="NCBI Taxonomy" id="6604"/>
    <lineage>
        <taxon>Eukaryota</taxon>
        <taxon>Metazoa</taxon>
        <taxon>Spiralia</taxon>
        <taxon>Lophotrochozoa</taxon>
        <taxon>Mollusca</taxon>
        <taxon>Bivalvia</taxon>
        <taxon>Autobranchia</taxon>
        <taxon>Heteroconchia</taxon>
        <taxon>Euheterodonta</taxon>
        <taxon>Imparidentia</taxon>
        <taxon>Neoheterodontei</taxon>
        <taxon>Myida</taxon>
        <taxon>Myoidea</taxon>
        <taxon>Myidae</taxon>
        <taxon>Mya</taxon>
    </lineage>
</organism>
<feature type="coiled-coil region" evidence="1">
    <location>
        <begin position="86"/>
        <end position="113"/>
    </location>
</feature>
<keyword evidence="1" id="KW-0175">Coiled coil</keyword>
<accession>A0ABY7G813</accession>
<dbReference type="EMBL" id="CP111027">
    <property type="protein sequence ID" value="WAR29554.1"/>
    <property type="molecule type" value="Genomic_DNA"/>
</dbReference>
<feature type="compositionally biased region" description="Basic and acidic residues" evidence="2">
    <location>
        <begin position="20"/>
        <end position="30"/>
    </location>
</feature>
<evidence type="ECO:0000256" key="1">
    <source>
        <dbReference type="SAM" id="Coils"/>
    </source>
</evidence>
<feature type="region of interest" description="Disordered" evidence="2">
    <location>
        <begin position="20"/>
        <end position="52"/>
    </location>
</feature>
<sequence length="245" mass="27992">MEEEASQYVGSVLTTNIAEKVDWTPAKHPDNPCCRKRSLSGANEDESEEQSKKIKTKTIQCDAITVESFDTNALLLQLSRDVKLVAETINHRIDMLEEKISDSEKRITEQVSNNITKVFDKRMSSEMSRMRKDMDNKIGDLRKEISIIRNLPFNEPEDIDRKLSDLLRNGLKIQDVNLVKVERKKALSDSTPGVVVAKCNSLEDKNHYTCNSYGEMLLEFLFDVNFAMLNGRDCLKDDITCVRPQ</sequence>
<evidence type="ECO:0000256" key="2">
    <source>
        <dbReference type="SAM" id="MobiDB-lite"/>
    </source>
</evidence>
<evidence type="ECO:0000313" key="4">
    <source>
        <dbReference type="Proteomes" id="UP001164746"/>
    </source>
</evidence>
<reference evidence="3" key="1">
    <citation type="submission" date="2022-11" db="EMBL/GenBank/DDBJ databases">
        <title>Centuries of genome instability and evolution in soft-shell clam transmissible cancer (bioRxiv).</title>
        <authorList>
            <person name="Hart S.F.M."/>
            <person name="Yonemitsu M.A."/>
            <person name="Giersch R.M."/>
            <person name="Beal B.F."/>
            <person name="Arriagada G."/>
            <person name="Davis B.W."/>
            <person name="Ostrander E.A."/>
            <person name="Goff S.P."/>
            <person name="Metzger M.J."/>
        </authorList>
    </citation>
    <scope>NUCLEOTIDE SEQUENCE</scope>
    <source>
        <strain evidence="3">MELC-2E11</strain>
        <tissue evidence="3">Siphon/mantle</tissue>
    </source>
</reference>
<evidence type="ECO:0000313" key="3">
    <source>
        <dbReference type="EMBL" id="WAR29554.1"/>
    </source>
</evidence>
<name>A0ABY7G813_MYAAR</name>
<gene>
    <name evidence="3" type="ORF">MAR_003122</name>
</gene>
<dbReference type="Gene3D" id="1.20.58.60">
    <property type="match status" value="1"/>
</dbReference>
<protein>
    <submittedName>
        <fullName evidence="3">Uncharacterized protein</fullName>
    </submittedName>
</protein>